<evidence type="ECO:0000313" key="2">
    <source>
        <dbReference type="EMBL" id="BDB52960.1"/>
    </source>
</evidence>
<organism evidence="2 3">
    <name type="scientific">Flavobacterium ammonificans</name>
    <dbReference type="NCBI Taxonomy" id="1751056"/>
    <lineage>
        <taxon>Bacteria</taxon>
        <taxon>Pseudomonadati</taxon>
        <taxon>Bacteroidota</taxon>
        <taxon>Flavobacteriia</taxon>
        <taxon>Flavobacteriales</taxon>
        <taxon>Flavobacteriaceae</taxon>
        <taxon>Flavobacterium</taxon>
    </lineage>
</organism>
<gene>
    <name evidence="2" type="ORF">GENT11_12720</name>
</gene>
<keyword evidence="1" id="KW-1133">Transmembrane helix</keyword>
<keyword evidence="1" id="KW-0812">Transmembrane</keyword>
<evidence type="ECO:0008006" key="4">
    <source>
        <dbReference type="Google" id="ProtNLM"/>
    </source>
</evidence>
<protein>
    <recommendedName>
        <fullName evidence="4">Anti-sigma factor</fullName>
    </recommendedName>
</protein>
<evidence type="ECO:0000256" key="1">
    <source>
        <dbReference type="SAM" id="Phobius"/>
    </source>
</evidence>
<reference evidence="2 3" key="2">
    <citation type="journal article" date="2022" name="Microorganisms">
        <title>Complete Genome Sequences of Two Flavobacterium ammonificans Strains and a Flavobacterium ammoniigenes Strain of Ammonifying Bacterioplankton Isolated from Surface River Water.</title>
        <authorList>
            <person name="Suda W."/>
            <person name="Ogata Y."/>
            <person name="Shindo C."/>
            <person name="Watanabe K."/>
        </authorList>
    </citation>
    <scope>NUCLEOTIDE SEQUENCE [LARGE SCALE GENOMIC DNA]</scope>
    <source>
        <strain evidence="2 3">GENT11</strain>
    </source>
</reference>
<name>A0ABM7V057_9FLAO</name>
<dbReference type="EMBL" id="AP025183">
    <property type="protein sequence ID" value="BDB52960.1"/>
    <property type="molecule type" value="Genomic_DNA"/>
</dbReference>
<reference evidence="2 3" key="1">
    <citation type="journal article" date="2022" name="Int. J. Syst. Evol. Microbiol.">
        <title>Flavobacterium ammonificans sp. nov. and Flavobacterium ammoniigenes sp. nov., ammonifying bacteria isolated from surface river water.</title>
        <authorList>
            <person name="Watanabe K."/>
            <person name="Kitamura T."/>
            <person name="Ogata Y."/>
            <person name="Shindo C."/>
            <person name="Suda W."/>
        </authorList>
    </citation>
    <scope>NUCLEOTIDE SEQUENCE [LARGE SCALE GENOMIC DNA]</scope>
    <source>
        <strain evidence="2 3">GENT11</strain>
    </source>
</reference>
<keyword evidence="1" id="KW-0472">Membrane</keyword>
<feature type="transmembrane region" description="Helical" evidence="1">
    <location>
        <begin position="50"/>
        <end position="71"/>
    </location>
</feature>
<proteinExistence type="predicted"/>
<accession>A0ABM7V057</accession>
<keyword evidence="3" id="KW-1185">Reference proteome</keyword>
<dbReference type="Proteomes" id="UP001319865">
    <property type="component" value="Chromosome"/>
</dbReference>
<sequence>MEKDKLNTKSKITSGFSTPENYFVDFSDKILSKLPQEESKIISLKTDKKYWLFAAAAAVLILLSIPVFNLIQSNSAELDSATYEDHFVYHSEIDAYELINDLDGKDLDTLKSQLIVQDETLETILATSPSIEILLSE</sequence>
<evidence type="ECO:0000313" key="3">
    <source>
        <dbReference type="Proteomes" id="UP001319865"/>
    </source>
</evidence>
<dbReference type="RefSeq" id="WP_229328995.1">
    <property type="nucleotide sequence ID" value="NZ_AP025183.1"/>
</dbReference>